<dbReference type="KEGG" id="pmrn:116948232"/>
<dbReference type="RefSeq" id="XP_032820619.1">
    <property type="nucleotide sequence ID" value="XM_032964728.1"/>
</dbReference>
<dbReference type="Pfam" id="PF00849">
    <property type="entry name" value="PseudoU_synth_2"/>
    <property type="match status" value="1"/>
</dbReference>
<keyword evidence="4" id="KW-0413">Isomerase</keyword>
<comment type="similarity">
    <text evidence="3">Belongs to the pseudouridine synthase RluA family.</text>
</comment>
<dbReference type="CTD" id="84881"/>
<dbReference type="PANTHER" id="PTHR21600">
    <property type="entry name" value="MITOCHONDRIAL RNA PSEUDOURIDINE SYNTHASE"/>
    <property type="match status" value="1"/>
</dbReference>
<comment type="catalytic activity">
    <reaction evidence="2">
        <text>uridine in 5S rRNA = pseudouridine in 5S rRNA</text>
        <dbReference type="Rhea" id="RHEA:47036"/>
        <dbReference type="Rhea" id="RHEA-COMP:11730"/>
        <dbReference type="Rhea" id="RHEA-COMP:11731"/>
        <dbReference type="ChEBI" id="CHEBI:65314"/>
        <dbReference type="ChEBI" id="CHEBI:65315"/>
    </reaction>
</comment>
<name>A0AAJ7TNF9_PETMA</name>
<feature type="chain" id="PRO_5042565126" description="Pseudouridylate synthase RPUSD4, mitochondrial" evidence="9">
    <location>
        <begin position="25"/>
        <end position="451"/>
    </location>
</feature>
<dbReference type="Proteomes" id="UP001318040">
    <property type="component" value="Chromosome 32"/>
</dbReference>
<feature type="region of interest" description="Disordered" evidence="8">
    <location>
        <begin position="45"/>
        <end position="78"/>
    </location>
</feature>
<evidence type="ECO:0000256" key="7">
    <source>
        <dbReference type="ARBA" id="ARBA00041563"/>
    </source>
</evidence>
<keyword evidence="9" id="KW-0732">Signal</keyword>
<evidence type="ECO:0000256" key="3">
    <source>
        <dbReference type="ARBA" id="ARBA00010876"/>
    </source>
</evidence>
<sequence length="451" mass="48948">MALLRRAGCWTCGLLTSGVGPGFAWPVRRAAPALGQWAPFASQAATSRYRTRETSRAQGSAGAAGGTRQRPEGGGGEGRLTAAELLERMRSRGDAKPARGSRSRTKHQAAVPDDPVKRQAQHLKKQTTLLQHVHPTVLAKALLKNVIHQQRELIVVNKPYGIPVHGGPGVGRNNVAAVLPVLEQLLDGHPSRRRHRKNTTAGDDATASKLHLCHRLDRDTTGALVLARNAEAADAVASLLRERRAERTYWAVTVGVPQPARGVVDLPVGERKHEGPDGVTYRMAVMPRFHYVDASNALVKRRLPRGARTAVTQYRVLAEGAEGRSALVELRPLTGHKHQLRVHLALGLGTPALGDHKYSPRRQGQGLVPQRLSPALLRKLGLARSGQERPAAGAARRVPLHLHACRLVLPGLGHGRDPLVVQCRPPKLFMQSLKKLGIQLPEAEEQEETSQ</sequence>
<dbReference type="GO" id="GO:0009982">
    <property type="term" value="F:pseudouridine synthase activity"/>
    <property type="evidence" value="ECO:0007669"/>
    <property type="project" value="InterPro"/>
</dbReference>
<organism evidence="11 12">
    <name type="scientific">Petromyzon marinus</name>
    <name type="common">Sea lamprey</name>
    <dbReference type="NCBI Taxonomy" id="7757"/>
    <lineage>
        <taxon>Eukaryota</taxon>
        <taxon>Metazoa</taxon>
        <taxon>Chordata</taxon>
        <taxon>Craniata</taxon>
        <taxon>Vertebrata</taxon>
        <taxon>Cyclostomata</taxon>
        <taxon>Hyperoartia</taxon>
        <taxon>Petromyzontiformes</taxon>
        <taxon>Petromyzontidae</taxon>
        <taxon>Petromyzon</taxon>
    </lineage>
</organism>
<evidence type="ECO:0000313" key="12">
    <source>
        <dbReference type="RefSeq" id="XP_032820619.1"/>
    </source>
</evidence>
<evidence type="ECO:0000256" key="9">
    <source>
        <dbReference type="SAM" id="SignalP"/>
    </source>
</evidence>
<dbReference type="PANTHER" id="PTHR21600:SF83">
    <property type="entry name" value="PSEUDOURIDYLATE SYNTHASE RPUSD4, MITOCHONDRIAL"/>
    <property type="match status" value="1"/>
</dbReference>
<reference evidence="12" key="1">
    <citation type="submission" date="2025-08" db="UniProtKB">
        <authorList>
            <consortium name="RefSeq"/>
        </authorList>
    </citation>
    <scope>IDENTIFICATION</scope>
    <source>
        <tissue evidence="12">Sperm</tissue>
    </source>
</reference>
<dbReference type="InterPro" id="IPR020103">
    <property type="entry name" value="PsdUridine_synth_cat_dom_sf"/>
</dbReference>
<gene>
    <name evidence="12" type="primary">RPUSD4</name>
</gene>
<dbReference type="GO" id="GO:0003723">
    <property type="term" value="F:RNA binding"/>
    <property type="evidence" value="ECO:0007669"/>
    <property type="project" value="InterPro"/>
</dbReference>
<dbReference type="Gene3D" id="3.30.2350.10">
    <property type="entry name" value="Pseudouridine synthase"/>
    <property type="match status" value="1"/>
</dbReference>
<evidence type="ECO:0000256" key="1">
    <source>
        <dbReference type="ARBA" id="ARBA00001166"/>
    </source>
</evidence>
<evidence type="ECO:0000256" key="4">
    <source>
        <dbReference type="ARBA" id="ARBA00023235"/>
    </source>
</evidence>
<dbReference type="GO" id="GO:0001522">
    <property type="term" value="P:pseudouridine synthesis"/>
    <property type="evidence" value="ECO:0007669"/>
    <property type="project" value="InterPro"/>
</dbReference>
<feature type="signal peptide" evidence="9">
    <location>
        <begin position="1"/>
        <end position="24"/>
    </location>
</feature>
<feature type="domain" description="Pseudouridine synthase RsuA/RluA-like" evidence="10">
    <location>
        <begin position="153"/>
        <end position="345"/>
    </location>
</feature>
<comment type="catalytic activity">
    <reaction evidence="5">
        <text>a uridine in tRNA = a pseudouridine in tRNA</text>
        <dbReference type="Rhea" id="RHEA:54572"/>
        <dbReference type="Rhea" id="RHEA-COMP:13339"/>
        <dbReference type="Rhea" id="RHEA-COMP:13934"/>
        <dbReference type="ChEBI" id="CHEBI:65314"/>
        <dbReference type="ChEBI" id="CHEBI:65315"/>
    </reaction>
</comment>
<evidence type="ECO:0000256" key="8">
    <source>
        <dbReference type="SAM" id="MobiDB-lite"/>
    </source>
</evidence>
<dbReference type="InterPro" id="IPR050188">
    <property type="entry name" value="RluA_PseudoU_synthase"/>
</dbReference>
<proteinExistence type="inferred from homology"/>
<dbReference type="PROSITE" id="PS01129">
    <property type="entry name" value="PSI_RLU"/>
    <property type="match status" value="1"/>
</dbReference>
<evidence type="ECO:0000256" key="2">
    <source>
        <dbReference type="ARBA" id="ARBA00001896"/>
    </source>
</evidence>
<keyword evidence="11" id="KW-1185">Reference proteome</keyword>
<evidence type="ECO:0000259" key="10">
    <source>
        <dbReference type="Pfam" id="PF00849"/>
    </source>
</evidence>
<dbReference type="InterPro" id="IPR006145">
    <property type="entry name" value="PsdUridine_synth_RsuA/RluA"/>
</dbReference>
<evidence type="ECO:0000256" key="5">
    <source>
        <dbReference type="ARBA" id="ARBA00036943"/>
    </source>
</evidence>
<dbReference type="InterPro" id="IPR006224">
    <property type="entry name" value="PsdUridine_synth_RluA-like_CS"/>
</dbReference>
<feature type="region of interest" description="Disordered" evidence="8">
    <location>
        <begin position="91"/>
        <end position="117"/>
    </location>
</feature>
<dbReference type="GeneID" id="116948232"/>
<dbReference type="SUPFAM" id="SSF55120">
    <property type="entry name" value="Pseudouridine synthase"/>
    <property type="match status" value="1"/>
</dbReference>
<dbReference type="CDD" id="cd02869">
    <property type="entry name" value="PseudoU_synth_RluA_like"/>
    <property type="match status" value="1"/>
</dbReference>
<protein>
    <recommendedName>
        <fullName evidence="6">Pseudouridylate synthase RPUSD4, mitochondrial</fullName>
    </recommendedName>
    <alternativeName>
        <fullName evidence="7">RNA pseudouridylate synthase domain-containing protein 4</fullName>
    </alternativeName>
</protein>
<evidence type="ECO:0000256" key="6">
    <source>
        <dbReference type="ARBA" id="ARBA00039953"/>
    </source>
</evidence>
<comment type="catalytic activity">
    <reaction evidence="1">
        <text>a uridine in mRNA = a pseudouridine in mRNA</text>
        <dbReference type="Rhea" id="RHEA:56644"/>
        <dbReference type="Rhea" id="RHEA-COMP:14658"/>
        <dbReference type="Rhea" id="RHEA-COMP:14659"/>
        <dbReference type="ChEBI" id="CHEBI:65314"/>
        <dbReference type="ChEBI" id="CHEBI:65315"/>
    </reaction>
</comment>
<dbReference type="AlphaFoldDB" id="A0AAJ7TNF9"/>
<accession>A0AAJ7TNF9</accession>
<evidence type="ECO:0000313" key="11">
    <source>
        <dbReference type="Proteomes" id="UP001318040"/>
    </source>
</evidence>